<sequence>MQISRAILREKTNMDICSLEIQNVIKSIKDNKIIIVSKMQEEANSLNILLEENGMYWATTYNTIEGLSYVDNCRIYILKYDDDDNEYIRNIMNKVYEASKTFKIINLLELKDLHDNKDILKWINAENTSENLIKAFNRSLDLKNKNLLQQDDLGIYKYVNNKKEDDIKKVYITNFNVIKATRIIFVDKQVEGINLILKSDSGEKFKRIGEVSVFDDMKIFKNFLASMDITFKGKLDDLTNLKMWINRYFTFNVEEIHSGVKFITKNDTRMLITNNGAILGKSLDSTIISAEGIDINIKDTEPINNEETKELMKYIFNFASKEKTICILGSLINNLCIEQSETLKIKGHHLLIAGESGSGKSTILKNVIAAILNYPDEEIKSIGLITNFALIKAISTGNYPIIFDEYKPSLLDKYKNAKLSEIFRNSYDRTTVSRGDKTLNNRNFVLNRPIILAGEESYKNAEKALMERSCIVYLSKQERTIDNENSMEWIQKNEEILNKLGISLIKVILNLDVFSYLELRDNLKPSFTDLRDRVLNTAINIATGIEIFNILLKELGLDEILNYADLITQNIKSEILNDSQDSLSSVQQMLVLYNQLIEDGRAQNVKEVIVSKSGKIYIKTSEMINQILEFNKNVGADIIILSLKDFKKQAKKSNYILDTKYLHTYTGSKRNSIRFDVYNKKKLQELNLNSIAPADMLEVADENSDIPF</sequence>
<dbReference type="Proteomes" id="UP000254664">
    <property type="component" value="Unassembled WGS sequence"/>
</dbReference>
<proteinExistence type="predicted"/>
<dbReference type="Gene3D" id="3.40.50.300">
    <property type="entry name" value="P-loop containing nucleotide triphosphate hydrolases"/>
    <property type="match status" value="1"/>
</dbReference>
<reference evidence="1 2" key="1">
    <citation type="submission" date="2018-06" db="EMBL/GenBank/DDBJ databases">
        <authorList>
            <consortium name="Pathogen Informatics"/>
            <person name="Doyle S."/>
        </authorList>
    </citation>
    <scope>NUCLEOTIDE SEQUENCE [LARGE SCALE GENOMIC DNA]</scope>
    <source>
        <strain evidence="1 2">NCTC9836</strain>
    </source>
</reference>
<dbReference type="RefSeq" id="WP_115641137.1">
    <property type="nucleotide sequence ID" value="NZ_UFWZ01000001.1"/>
</dbReference>
<dbReference type="InterPro" id="IPR025662">
    <property type="entry name" value="Sigma_54_int_dom_ATP-bd_1"/>
</dbReference>
<evidence type="ECO:0000313" key="2">
    <source>
        <dbReference type="Proteomes" id="UP000254664"/>
    </source>
</evidence>
<dbReference type="OrthoDB" id="9763644at2"/>
<dbReference type="EMBL" id="UFWZ01000001">
    <property type="protein sequence ID" value="SUY47153.1"/>
    <property type="molecule type" value="Genomic_DNA"/>
</dbReference>
<dbReference type="SUPFAM" id="SSF52540">
    <property type="entry name" value="P-loop containing nucleoside triphosphate hydrolases"/>
    <property type="match status" value="1"/>
</dbReference>
<keyword evidence="2" id="KW-1185">Reference proteome</keyword>
<gene>
    <name evidence="1" type="ORF">NCTC9836_01480</name>
</gene>
<dbReference type="PROSITE" id="PS00675">
    <property type="entry name" value="SIGMA54_INTERACT_1"/>
    <property type="match status" value="1"/>
</dbReference>
<organism evidence="1 2">
    <name type="scientific">Clostridium putrefaciens</name>
    <dbReference type="NCBI Taxonomy" id="99675"/>
    <lineage>
        <taxon>Bacteria</taxon>
        <taxon>Bacillati</taxon>
        <taxon>Bacillota</taxon>
        <taxon>Clostridia</taxon>
        <taxon>Eubacteriales</taxon>
        <taxon>Clostridiaceae</taxon>
        <taxon>Clostridium</taxon>
    </lineage>
</organism>
<dbReference type="InterPro" id="IPR027417">
    <property type="entry name" value="P-loop_NTPase"/>
</dbReference>
<protein>
    <submittedName>
        <fullName evidence="1">DNA primase</fullName>
    </submittedName>
</protein>
<dbReference type="AlphaFoldDB" id="A0A381J838"/>
<accession>A0A381J838</accession>
<evidence type="ECO:0000313" key="1">
    <source>
        <dbReference type="EMBL" id="SUY47153.1"/>
    </source>
</evidence>
<name>A0A381J838_9CLOT</name>